<comment type="catalytic activity">
    <reaction evidence="8">
        <text>L-tyrosyl-[protein] + UTP = O-(5'-uridylyl)-L-tyrosyl-[protein] + diphosphate</text>
        <dbReference type="Rhea" id="RHEA:83887"/>
        <dbReference type="Rhea" id="RHEA-COMP:10136"/>
        <dbReference type="Rhea" id="RHEA-COMP:20238"/>
        <dbReference type="ChEBI" id="CHEBI:33019"/>
        <dbReference type="ChEBI" id="CHEBI:46398"/>
        <dbReference type="ChEBI" id="CHEBI:46858"/>
        <dbReference type="ChEBI" id="CHEBI:90602"/>
    </reaction>
</comment>
<sequence length="490" mass="53094">MSSKIPPLSYRQLPAFFFRDVDGAEFETPEAVAINFPLGKRLGLTSDWLTSKAGQDVLSGRSAIGGGSALAMTYGGHQFGQWSGMLGDGRARLVGEVQDAEGAVHELHLKGAGLTPFSRGGDGKATLGSAIREYIVSEAMAALGVPTTRALSVVTTGETIIRKGAEPAAILCRSARSHIRVGTFQIAAAAGDNGDVKALADFAIDRLYPDAPAVGPARYSYFLRQVIAAQARLVATWMGFGFIHGVMNTDNATISGETIDYGPCAFMDEFHPGKVFSSIDRNGRYAWNKQPEMAHWNMVRLAESLLLLLGETAEAQQSTAEVELDRFAPAFSEDLNRIMARKLGVQDSVLSSSDFLAATIDAMTVGQVDYTLFFRALTRLANGGDADALLSEFNDTEQGAAWLESWKAITEFDGRLSEPIVAQMRQANPIYIPRNHRVEDAIADANTGNLDSFKTLMEVVTQPFTERAEFAEYENPPRPDEIVRQTFCGT</sequence>
<feature type="binding site" evidence="8">
    <location>
        <position position="87"/>
    </location>
    <ligand>
        <name>ATP</name>
        <dbReference type="ChEBI" id="CHEBI:30616"/>
    </ligand>
</feature>
<accession>A0A918KQ73</accession>
<comment type="catalytic activity">
    <reaction evidence="8">
        <text>L-tyrosyl-[protein] + ATP = O-(5'-adenylyl)-L-tyrosyl-[protein] + diphosphate</text>
        <dbReference type="Rhea" id="RHEA:54288"/>
        <dbReference type="Rhea" id="RHEA-COMP:10136"/>
        <dbReference type="Rhea" id="RHEA-COMP:13846"/>
        <dbReference type="ChEBI" id="CHEBI:30616"/>
        <dbReference type="ChEBI" id="CHEBI:33019"/>
        <dbReference type="ChEBI" id="CHEBI:46858"/>
        <dbReference type="ChEBI" id="CHEBI:83624"/>
        <dbReference type="EC" id="2.7.7.108"/>
    </reaction>
</comment>
<feature type="binding site" evidence="8">
    <location>
        <position position="260"/>
    </location>
    <ligand>
        <name>ATP</name>
        <dbReference type="ChEBI" id="CHEBI:30616"/>
    </ligand>
</feature>
<feature type="binding site" evidence="8">
    <location>
        <position position="90"/>
    </location>
    <ligand>
        <name>ATP</name>
        <dbReference type="ChEBI" id="CHEBI:30616"/>
    </ligand>
</feature>
<proteinExistence type="inferred from homology"/>
<comment type="caution">
    <text evidence="9">The sequence shown here is derived from an EMBL/GenBank/DDBJ whole genome shotgun (WGS) entry which is preliminary data.</text>
</comment>
<evidence type="ECO:0000256" key="4">
    <source>
        <dbReference type="ARBA" id="ARBA00022723"/>
    </source>
</evidence>
<keyword evidence="7 8" id="KW-0460">Magnesium</keyword>
<dbReference type="HAMAP" id="MF_00692">
    <property type="entry name" value="SelO"/>
    <property type="match status" value="1"/>
</dbReference>
<dbReference type="RefSeq" id="WP_189585221.1">
    <property type="nucleotide sequence ID" value="NZ_BMYV01000002.1"/>
</dbReference>
<comment type="similarity">
    <text evidence="1 8">Belongs to the SELO family.</text>
</comment>
<feature type="binding site" evidence="8">
    <location>
        <position position="251"/>
    </location>
    <ligand>
        <name>Mg(2+)</name>
        <dbReference type="ChEBI" id="CHEBI:18420"/>
    </ligand>
</feature>
<feature type="active site" description="Proton acceptor" evidence="8">
    <location>
        <position position="250"/>
    </location>
</feature>
<keyword evidence="2 8" id="KW-0808">Transferase</keyword>
<dbReference type="Pfam" id="PF02696">
    <property type="entry name" value="SelO"/>
    <property type="match status" value="1"/>
</dbReference>
<evidence type="ECO:0000256" key="2">
    <source>
        <dbReference type="ARBA" id="ARBA00022679"/>
    </source>
</evidence>
<feature type="binding site" evidence="8">
    <location>
        <position position="110"/>
    </location>
    <ligand>
        <name>ATP</name>
        <dbReference type="ChEBI" id="CHEBI:30616"/>
    </ligand>
</feature>
<organism evidence="9 10">
    <name type="scientific">Litorimonas cladophorae</name>
    <dbReference type="NCBI Taxonomy" id="1220491"/>
    <lineage>
        <taxon>Bacteria</taxon>
        <taxon>Pseudomonadati</taxon>
        <taxon>Pseudomonadota</taxon>
        <taxon>Alphaproteobacteria</taxon>
        <taxon>Maricaulales</taxon>
        <taxon>Robiginitomaculaceae</taxon>
    </lineage>
</organism>
<evidence type="ECO:0000313" key="10">
    <source>
        <dbReference type="Proteomes" id="UP000600865"/>
    </source>
</evidence>
<feature type="binding site" evidence="8">
    <location>
        <position position="260"/>
    </location>
    <ligand>
        <name>Mg(2+)</name>
        <dbReference type="ChEBI" id="CHEBI:18420"/>
    </ligand>
</feature>
<dbReference type="GO" id="GO:0070733">
    <property type="term" value="F:AMPylase activity"/>
    <property type="evidence" value="ECO:0007669"/>
    <property type="project" value="UniProtKB-EC"/>
</dbReference>
<keyword evidence="4 8" id="KW-0479">Metal-binding</keyword>
<keyword evidence="6 8" id="KW-0067">ATP-binding</keyword>
<evidence type="ECO:0000256" key="7">
    <source>
        <dbReference type="ARBA" id="ARBA00022842"/>
    </source>
</evidence>
<comment type="catalytic activity">
    <reaction evidence="8">
        <text>L-seryl-[protein] + ATP = 3-O-(5'-adenylyl)-L-seryl-[protein] + diphosphate</text>
        <dbReference type="Rhea" id="RHEA:58120"/>
        <dbReference type="Rhea" id="RHEA-COMP:9863"/>
        <dbReference type="Rhea" id="RHEA-COMP:15073"/>
        <dbReference type="ChEBI" id="CHEBI:29999"/>
        <dbReference type="ChEBI" id="CHEBI:30616"/>
        <dbReference type="ChEBI" id="CHEBI:33019"/>
        <dbReference type="ChEBI" id="CHEBI:142516"/>
        <dbReference type="EC" id="2.7.7.108"/>
    </reaction>
</comment>
<evidence type="ECO:0000256" key="8">
    <source>
        <dbReference type="HAMAP-Rule" id="MF_00692"/>
    </source>
</evidence>
<comment type="catalytic activity">
    <reaction evidence="8">
        <text>L-histidyl-[protein] + UTP = N(tele)-(5'-uridylyl)-L-histidyl-[protein] + diphosphate</text>
        <dbReference type="Rhea" id="RHEA:83891"/>
        <dbReference type="Rhea" id="RHEA-COMP:9745"/>
        <dbReference type="Rhea" id="RHEA-COMP:20239"/>
        <dbReference type="ChEBI" id="CHEBI:29979"/>
        <dbReference type="ChEBI" id="CHEBI:33019"/>
        <dbReference type="ChEBI" id="CHEBI:46398"/>
        <dbReference type="ChEBI" id="CHEBI:233474"/>
    </reaction>
</comment>
<feature type="binding site" evidence="8">
    <location>
        <position position="173"/>
    </location>
    <ligand>
        <name>ATP</name>
        <dbReference type="ChEBI" id="CHEBI:30616"/>
    </ligand>
</feature>
<feature type="binding site" evidence="8">
    <location>
        <position position="123"/>
    </location>
    <ligand>
        <name>ATP</name>
        <dbReference type="ChEBI" id="CHEBI:30616"/>
    </ligand>
</feature>
<dbReference type="GO" id="GO:0005524">
    <property type="term" value="F:ATP binding"/>
    <property type="evidence" value="ECO:0007669"/>
    <property type="project" value="UniProtKB-UniRule"/>
</dbReference>
<name>A0A918KQ73_9PROT</name>
<dbReference type="Proteomes" id="UP000600865">
    <property type="component" value="Unassembled WGS sequence"/>
</dbReference>
<dbReference type="EC" id="2.7.7.-" evidence="8"/>
<keyword evidence="5 8" id="KW-0547">Nucleotide-binding</keyword>
<dbReference type="EMBL" id="BMYV01000002">
    <property type="protein sequence ID" value="GGX70208.1"/>
    <property type="molecule type" value="Genomic_DNA"/>
</dbReference>
<dbReference type="PANTHER" id="PTHR32057:SF14">
    <property type="entry name" value="PROTEIN ADENYLYLTRANSFERASE SELO, MITOCHONDRIAL"/>
    <property type="match status" value="1"/>
</dbReference>
<evidence type="ECO:0000256" key="6">
    <source>
        <dbReference type="ARBA" id="ARBA00022840"/>
    </source>
</evidence>
<dbReference type="NCBIfam" id="NF000658">
    <property type="entry name" value="PRK00029.1"/>
    <property type="match status" value="1"/>
</dbReference>
<comment type="catalytic activity">
    <reaction evidence="8">
        <text>L-seryl-[protein] + UTP = O-(5'-uridylyl)-L-seryl-[protein] + diphosphate</text>
        <dbReference type="Rhea" id="RHEA:64604"/>
        <dbReference type="Rhea" id="RHEA-COMP:9863"/>
        <dbReference type="Rhea" id="RHEA-COMP:16635"/>
        <dbReference type="ChEBI" id="CHEBI:29999"/>
        <dbReference type="ChEBI" id="CHEBI:33019"/>
        <dbReference type="ChEBI" id="CHEBI:46398"/>
        <dbReference type="ChEBI" id="CHEBI:156051"/>
    </reaction>
</comment>
<dbReference type="GO" id="GO:0000287">
    <property type="term" value="F:magnesium ion binding"/>
    <property type="evidence" value="ECO:0007669"/>
    <property type="project" value="UniProtKB-UniRule"/>
</dbReference>
<feature type="binding site" evidence="8">
    <location>
        <position position="180"/>
    </location>
    <ligand>
        <name>ATP</name>
        <dbReference type="ChEBI" id="CHEBI:30616"/>
    </ligand>
</feature>
<evidence type="ECO:0000256" key="3">
    <source>
        <dbReference type="ARBA" id="ARBA00022695"/>
    </source>
</evidence>
<keyword evidence="8" id="KW-0464">Manganese</keyword>
<feature type="binding site" evidence="8">
    <location>
        <position position="122"/>
    </location>
    <ligand>
        <name>ATP</name>
        <dbReference type="ChEBI" id="CHEBI:30616"/>
    </ligand>
</feature>
<evidence type="ECO:0000313" key="9">
    <source>
        <dbReference type="EMBL" id="GGX70208.1"/>
    </source>
</evidence>
<protein>
    <recommendedName>
        <fullName evidence="8">Protein nucleotidyltransferase YdiU</fullName>
        <ecNumber evidence="8">2.7.7.-</ecNumber>
    </recommendedName>
    <alternativeName>
        <fullName evidence="8">Protein adenylyltransferase YdiU</fullName>
        <ecNumber evidence="8">2.7.7.108</ecNumber>
    </alternativeName>
    <alternativeName>
        <fullName evidence="8">Protein uridylyltransferase YdiU</fullName>
        <ecNumber evidence="8">2.7.7.-</ecNumber>
    </alternativeName>
</protein>
<evidence type="ECO:0000256" key="1">
    <source>
        <dbReference type="ARBA" id="ARBA00009747"/>
    </source>
</evidence>
<dbReference type="EC" id="2.7.7.108" evidence="8"/>
<dbReference type="GO" id="GO:0030145">
    <property type="term" value="F:manganese ion binding"/>
    <property type="evidence" value="ECO:0007669"/>
    <property type="project" value="UniProtKB-UniRule"/>
</dbReference>
<dbReference type="InterPro" id="IPR003846">
    <property type="entry name" value="SelO"/>
</dbReference>
<reference evidence="9 10" key="1">
    <citation type="journal article" date="2014" name="Int. J. Syst. Evol. Microbiol.">
        <title>Complete genome sequence of Corynebacterium casei LMG S-19264T (=DSM 44701T), isolated from a smear-ripened cheese.</title>
        <authorList>
            <consortium name="US DOE Joint Genome Institute (JGI-PGF)"/>
            <person name="Walter F."/>
            <person name="Albersmeier A."/>
            <person name="Kalinowski J."/>
            <person name="Ruckert C."/>
        </authorList>
    </citation>
    <scope>NUCLEOTIDE SEQUENCE [LARGE SCALE GENOMIC DNA]</scope>
    <source>
        <strain evidence="9 10">KCTC 23968</strain>
    </source>
</reference>
<gene>
    <name evidence="8" type="primary">ydiU</name>
    <name evidence="8" type="synonym">selO</name>
    <name evidence="9" type="ORF">GCM10011309_20360</name>
</gene>
<comment type="function">
    <text evidence="8">Nucleotidyltransferase involved in the post-translational modification of proteins. It can catalyze the addition of adenosine monophosphate (AMP) or uridine monophosphate (UMP) to a protein, resulting in modifications known as AMPylation and UMPylation.</text>
</comment>
<feature type="binding site" evidence="8">
    <location>
        <position position="89"/>
    </location>
    <ligand>
        <name>ATP</name>
        <dbReference type="ChEBI" id="CHEBI:30616"/>
    </ligand>
</feature>
<keyword evidence="3 8" id="KW-0548">Nucleotidyltransferase</keyword>
<comment type="catalytic activity">
    <reaction evidence="8">
        <text>L-threonyl-[protein] + ATP = 3-O-(5'-adenylyl)-L-threonyl-[protein] + diphosphate</text>
        <dbReference type="Rhea" id="RHEA:54292"/>
        <dbReference type="Rhea" id="RHEA-COMP:11060"/>
        <dbReference type="Rhea" id="RHEA-COMP:13847"/>
        <dbReference type="ChEBI" id="CHEBI:30013"/>
        <dbReference type="ChEBI" id="CHEBI:30616"/>
        <dbReference type="ChEBI" id="CHEBI:33019"/>
        <dbReference type="ChEBI" id="CHEBI:138113"/>
        <dbReference type="EC" id="2.7.7.108"/>
    </reaction>
</comment>
<keyword evidence="10" id="KW-1185">Reference proteome</keyword>
<dbReference type="PANTHER" id="PTHR32057">
    <property type="entry name" value="PROTEIN ADENYLYLTRANSFERASE SELO, MITOCHONDRIAL"/>
    <property type="match status" value="1"/>
</dbReference>
<comment type="cofactor">
    <cofactor evidence="8">
        <name>Mg(2+)</name>
        <dbReference type="ChEBI" id="CHEBI:18420"/>
    </cofactor>
    <cofactor evidence="8">
        <name>Mn(2+)</name>
        <dbReference type="ChEBI" id="CHEBI:29035"/>
    </cofactor>
</comment>
<evidence type="ECO:0000256" key="5">
    <source>
        <dbReference type="ARBA" id="ARBA00022741"/>
    </source>
</evidence>
<dbReference type="AlphaFoldDB" id="A0A918KQ73"/>